<evidence type="ECO:0000259" key="6">
    <source>
        <dbReference type="Pfam" id="PF02656"/>
    </source>
</evidence>
<accession>A0ABU7KA24</accession>
<evidence type="ECO:0000256" key="3">
    <source>
        <dbReference type="ARBA" id="ARBA00022989"/>
    </source>
</evidence>
<dbReference type="Pfam" id="PF02656">
    <property type="entry name" value="DUF202"/>
    <property type="match status" value="1"/>
</dbReference>
<keyword evidence="8" id="KW-1185">Reference proteome</keyword>
<keyword evidence="3 5" id="KW-1133">Transmembrane helix</keyword>
<comment type="subcellular location">
    <subcellularLocation>
        <location evidence="1">Endomembrane system</location>
        <topology evidence="1">Multi-pass membrane protein</topology>
    </subcellularLocation>
</comment>
<keyword evidence="4 5" id="KW-0472">Membrane</keyword>
<feature type="domain" description="DUF202" evidence="6">
    <location>
        <begin position="25"/>
        <end position="91"/>
    </location>
</feature>
<feature type="transmembrane region" description="Helical" evidence="5">
    <location>
        <begin position="67"/>
        <end position="87"/>
    </location>
</feature>
<evidence type="ECO:0000256" key="4">
    <source>
        <dbReference type="ARBA" id="ARBA00023136"/>
    </source>
</evidence>
<name>A0ABU7KA24_9ACTN</name>
<feature type="transmembrane region" description="Helical" evidence="5">
    <location>
        <begin position="34"/>
        <end position="55"/>
    </location>
</feature>
<dbReference type="InterPro" id="IPR003807">
    <property type="entry name" value="DUF202"/>
</dbReference>
<proteinExistence type="predicted"/>
<evidence type="ECO:0000313" key="7">
    <source>
        <dbReference type="EMBL" id="MEE2039101.1"/>
    </source>
</evidence>
<evidence type="ECO:0000256" key="5">
    <source>
        <dbReference type="SAM" id="Phobius"/>
    </source>
</evidence>
<evidence type="ECO:0000313" key="8">
    <source>
        <dbReference type="Proteomes" id="UP001356095"/>
    </source>
</evidence>
<gene>
    <name evidence="7" type="ORF">Q8791_17955</name>
</gene>
<sequence>MRTGVAVKDAAAPEDDAPDRPVDYRFTLANERTFLAWVRTSLALLAGAVAVLHLLPLGWAEWSRTAVGLLLAALAGVITVYAPLRWYRVQRIMRRGGTLRLSLLPLVTAFAVGLVCALVLLGNLL</sequence>
<protein>
    <submittedName>
        <fullName evidence="7">DUF202 domain-containing protein</fullName>
    </submittedName>
</protein>
<evidence type="ECO:0000256" key="1">
    <source>
        <dbReference type="ARBA" id="ARBA00004127"/>
    </source>
</evidence>
<dbReference type="Proteomes" id="UP001356095">
    <property type="component" value="Unassembled WGS sequence"/>
</dbReference>
<comment type="caution">
    <text evidence="7">The sequence shown here is derived from an EMBL/GenBank/DDBJ whole genome shotgun (WGS) entry which is preliminary data.</text>
</comment>
<reference evidence="7 8" key="1">
    <citation type="submission" date="2023-08" db="EMBL/GenBank/DDBJ databases">
        <authorList>
            <person name="Girao M."/>
            <person name="Carvalho M.F."/>
        </authorList>
    </citation>
    <scope>NUCLEOTIDE SEQUENCE [LARGE SCALE GENOMIC DNA]</scope>
    <source>
        <strain evidence="7 8">CT-R113</strain>
    </source>
</reference>
<evidence type="ECO:0000256" key="2">
    <source>
        <dbReference type="ARBA" id="ARBA00022692"/>
    </source>
</evidence>
<dbReference type="EMBL" id="JAUZMY010000017">
    <property type="protein sequence ID" value="MEE2039101.1"/>
    <property type="molecule type" value="Genomic_DNA"/>
</dbReference>
<organism evidence="7 8">
    <name type="scientific">Nocardiopsis codii</name>
    <dbReference type="NCBI Taxonomy" id="3065942"/>
    <lineage>
        <taxon>Bacteria</taxon>
        <taxon>Bacillati</taxon>
        <taxon>Actinomycetota</taxon>
        <taxon>Actinomycetes</taxon>
        <taxon>Streptosporangiales</taxon>
        <taxon>Nocardiopsidaceae</taxon>
        <taxon>Nocardiopsis</taxon>
    </lineage>
</organism>
<dbReference type="RefSeq" id="WP_330092876.1">
    <property type="nucleotide sequence ID" value="NZ_JAUZMY010000017.1"/>
</dbReference>
<feature type="transmembrane region" description="Helical" evidence="5">
    <location>
        <begin position="99"/>
        <end position="121"/>
    </location>
</feature>
<keyword evidence="2 5" id="KW-0812">Transmembrane</keyword>